<protein>
    <submittedName>
        <fullName evidence="3">Uncharacterized protein</fullName>
    </submittedName>
</protein>
<evidence type="ECO:0000313" key="4">
    <source>
        <dbReference type="Proteomes" id="UP000001811"/>
    </source>
</evidence>
<dbReference type="AlphaFoldDB" id="A0A5F9DR49"/>
<reference evidence="3 4" key="1">
    <citation type="journal article" date="2011" name="Nature">
        <title>A high-resolution map of human evolutionary constraint using 29 mammals.</title>
        <authorList>
            <person name="Lindblad-Toh K."/>
            <person name="Garber M."/>
            <person name="Zuk O."/>
            <person name="Lin M.F."/>
            <person name="Parker B.J."/>
            <person name="Washietl S."/>
            <person name="Kheradpour P."/>
            <person name="Ernst J."/>
            <person name="Jordan G."/>
            <person name="Mauceli E."/>
            <person name="Ward L.D."/>
            <person name="Lowe C.B."/>
            <person name="Holloway A.K."/>
            <person name="Clamp M."/>
            <person name="Gnerre S."/>
            <person name="Alfoldi J."/>
            <person name="Beal K."/>
            <person name="Chang J."/>
            <person name="Clawson H."/>
            <person name="Cuff J."/>
            <person name="Di Palma F."/>
            <person name="Fitzgerald S."/>
            <person name="Flicek P."/>
            <person name="Guttman M."/>
            <person name="Hubisz M.J."/>
            <person name="Jaffe D.B."/>
            <person name="Jungreis I."/>
            <person name="Kent W.J."/>
            <person name="Kostka D."/>
            <person name="Lara M."/>
            <person name="Martins A.L."/>
            <person name="Massingham T."/>
            <person name="Moltke I."/>
            <person name="Raney B.J."/>
            <person name="Rasmussen M.D."/>
            <person name="Robinson J."/>
            <person name="Stark A."/>
            <person name="Vilella A.J."/>
            <person name="Wen J."/>
            <person name="Xie X."/>
            <person name="Zody M.C."/>
            <person name="Baldwin J."/>
            <person name="Bloom T."/>
            <person name="Chin C.W."/>
            <person name="Heiman D."/>
            <person name="Nicol R."/>
            <person name="Nusbaum C."/>
            <person name="Young S."/>
            <person name="Wilkinson J."/>
            <person name="Worley K.C."/>
            <person name="Kovar C.L."/>
            <person name="Muzny D.M."/>
            <person name="Gibbs R.A."/>
            <person name="Cree A."/>
            <person name="Dihn H.H."/>
            <person name="Fowler G."/>
            <person name="Jhangiani S."/>
            <person name="Joshi V."/>
            <person name="Lee S."/>
            <person name="Lewis L.R."/>
            <person name="Nazareth L.V."/>
            <person name="Okwuonu G."/>
            <person name="Santibanez J."/>
            <person name="Warren W.C."/>
            <person name="Mardis E.R."/>
            <person name="Weinstock G.M."/>
            <person name="Wilson R.K."/>
            <person name="Delehaunty K."/>
            <person name="Dooling D."/>
            <person name="Fronik C."/>
            <person name="Fulton L."/>
            <person name="Fulton B."/>
            <person name="Graves T."/>
            <person name="Minx P."/>
            <person name="Sodergren E."/>
            <person name="Birney E."/>
            <person name="Margulies E.H."/>
            <person name="Herrero J."/>
            <person name="Green E.D."/>
            <person name="Haussler D."/>
            <person name="Siepel A."/>
            <person name="Goldman N."/>
            <person name="Pollard K.S."/>
            <person name="Pedersen J.S."/>
            <person name="Lander E.S."/>
            <person name="Kellis M."/>
        </authorList>
    </citation>
    <scope>NUCLEOTIDE SEQUENCE [LARGE SCALE GENOMIC DNA]</scope>
    <source>
        <strain evidence="3 4">Thorbecke inbred</strain>
    </source>
</reference>
<reference evidence="3" key="3">
    <citation type="submission" date="2025-09" db="UniProtKB">
        <authorList>
            <consortium name="Ensembl"/>
        </authorList>
    </citation>
    <scope>IDENTIFICATION</scope>
    <source>
        <strain evidence="3">Thorbecke</strain>
    </source>
</reference>
<feature type="region of interest" description="Disordered" evidence="1">
    <location>
        <begin position="71"/>
        <end position="91"/>
    </location>
</feature>
<organism evidence="3 4">
    <name type="scientific">Oryctolagus cuniculus</name>
    <name type="common">Rabbit</name>
    <dbReference type="NCBI Taxonomy" id="9986"/>
    <lineage>
        <taxon>Eukaryota</taxon>
        <taxon>Metazoa</taxon>
        <taxon>Chordata</taxon>
        <taxon>Craniata</taxon>
        <taxon>Vertebrata</taxon>
        <taxon>Euteleostomi</taxon>
        <taxon>Mammalia</taxon>
        <taxon>Eutheria</taxon>
        <taxon>Euarchontoglires</taxon>
        <taxon>Glires</taxon>
        <taxon>Lagomorpha</taxon>
        <taxon>Leporidae</taxon>
        <taxon>Oryctolagus</taxon>
    </lineage>
</organism>
<feature type="transmembrane region" description="Helical" evidence="2">
    <location>
        <begin position="44"/>
        <end position="63"/>
    </location>
</feature>
<name>A0A5F9DR49_RABIT</name>
<keyword evidence="4" id="KW-1185">Reference proteome</keyword>
<evidence type="ECO:0000313" key="3">
    <source>
        <dbReference type="Ensembl" id="ENSOCUP00000048525.1"/>
    </source>
</evidence>
<evidence type="ECO:0000256" key="2">
    <source>
        <dbReference type="SAM" id="Phobius"/>
    </source>
</evidence>
<keyword evidence="2" id="KW-0472">Membrane</keyword>
<dbReference type="EMBL" id="AAGW02048296">
    <property type="status" value="NOT_ANNOTATED_CDS"/>
    <property type="molecule type" value="Genomic_DNA"/>
</dbReference>
<proteinExistence type="predicted"/>
<feature type="compositionally biased region" description="Basic and acidic residues" evidence="1">
    <location>
        <begin position="71"/>
        <end position="84"/>
    </location>
</feature>
<reference evidence="3" key="2">
    <citation type="submission" date="2025-08" db="UniProtKB">
        <authorList>
            <consortium name="Ensembl"/>
        </authorList>
    </citation>
    <scope>IDENTIFICATION</scope>
    <source>
        <strain evidence="3">Thorbecke</strain>
    </source>
</reference>
<keyword evidence="2" id="KW-1133">Transmembrane helix</keyword>
<dbReference type="SMR" id="A0A5F9DR49"/>
<dbReference type="STRING" id="9986.ENSOCUP00000048525"/>
<accession>A0A5F9DR49</accession>
<dbReference type="InParanoid" id="A0A5F9DR49"/>
<keyword evidence="2" id="KW-0812">Transmembrane</keyword>
<dbReference type="Proteomes" id="UP000001811">
    <property type="component" value="Chromosome 1"/>
</dbReference>
<evidence type="ECO:0000256" key="1">
    <source>
        <dbReference type="SAM" id="MobiDB-lite"/>
    </source>
</evidence>
<dbReference type="Ensembl" id="ENSOCUT00000043554.1">
    <property type="protein sequence ID" value="ENSOCUP00000048525.1"/>
    <property type="gene ID" value="ENSOCUG00000034184.1"/>
</dbReference>
<sequence length="91" mass="10420">GLPSTAAAKLNIDVDFTPKGTGGVFHRDHCLYYNKDINVKKGSIVGLYVLLAAYMLFSDCFLTKNSNMSELHRERRDRERERSSIRWLTPN</sequence>